<dbReference type="EMBL" id="JAPDDT010000005">
    <property type="protein sequence ID" value="MCW1923523.1"/>
    <property type="molecule type" value="Genomic_DNA"/>
</dbReference>
<evidence type="ECO:0000256" key="3">
    <source>
        <dbReference type="ARBA" id="ARBA00022692"/>
    </source>
</evidence>
<proteinExistence type="predicted"/>
<gene>
    <name evidence="7" type="ORF">OKA05_13240</name>
</gene>
<feature type="transmembrane region" description="Helical" evidence="6">
    <location>
        <begin position="123"/>
        <end position="144"/>
    </location>
</feature>
<comment type="caution">
    <text evidence="7">The sequence shown here is derived from an EMBL/GenBank/DDBJ whole genome shotgun (WGS) entry which is preliminary data.</text>
</comment>
<dbReference type="PANTHER" id="PTHR30250:SF26">
    <property type="entry name" value="PSMA PROTEIN"/>
    <property type="match status" value="1"/>
</dbReference>
<evidence type="ECO:0008006" key="9">
    <source>
        <dbReference type="Google" id="ProtNLM"/>
    </source>
</evidence>
<feature type="transmembrane region" description="Helical" evidence="6">
    <location>
        <begin position="81"/>
        <end position="103"/>
    </location>
</feature>
<evidence type="ECO:0000256" key="6">
    <source>
        <dbReference type="SAM" id="Phobius"/>
    </source>
</evidence>
<feature type="transmembrane region" description="Helical" evidence="6">
    <location>
        <begin position="464"/>
        <end position="488"/>
    </location>
</feature>
<dbReference type="RefSeq" id="WP_264487632.1">
    <property type="nucleotide sequence ID" value="NZ_JAPDDT010000005.1"/>
</dbReference>
<feature type="transmembrane region" description="Helical" evidence="6">
    <location>
        <begin position="403"/>
        <end position="422"/>
    </location>
</feature>
<keyword evidence="2" id="KW-1003">Cell membrane</keyword>
<name>A0ABT3GJ18_9BACT</name>
<feature type="transmembrane region" description="Helical" evidence="6">
    <location>
        <begin position="308"/>
        <end position="327"/>
    </location>
</feature>
<keyword evidence="8" id="KW-1185">Reference proteome</keyword>
<reference evidence="7 8" key="1">
    <citation type="submission" date="2022-10" db="EMBL/GenBank/DDBJ databases">
        <title>Luteolibacter arcticus strain CCTCC AB 2014275, whole genome shotgun sequencing project.</title>
        <authorList>
            <person name="Zhao G."/>
            <person name="Shen L."/>
        </authorList>
    </citation>
    <scope>NUCLEOTIDE SEQUENCE [LARGE SCALE GENOMIC DNA]</scope>
    <source>
        <strain evidence="7 8">CCTCC AB 2014275</strain>
    </source>
</reference>
<dbReference type="InterPro" id="IPR050833">
    <property type="entry name" value="Poly_Biosynth_Transport"/>
</dbReference>
<accession>A0ABT3GJ18</accession>
<keyword evidence="5 6" id="KW-0472">Membrane</keyword>
<feature type="transmembrane region" description="Helical" evidence="6">
    <location>
        <begin position="156"/>
        <end position="176"/>
    </location>
</feature>
<feature type="transmembrane region" description="Helical" evidence="6">
    <location>
        <begin position="182"/>
        <end position="205"/>
    </location>
</feature>
<organism evidence="7 8">
    <name type="scientific">Luteolibacter arcticus</name>
    <dbReference type="NCBI Taxonomy" id="1581411"/>
    <lineage>
        <taxon>Bacteria</taxon>
        <taxon>Pseudomonadati</taxon>
        <taxon>Verrucomicrobiota</taxon>
        <taxon>Verrucomicrobiia</taxon>
        <taxon>Verrucomicrobiales</taxon>
        <taxon>Verrucomicrobiaceae</taxon>
        <taxon>Luteolibacter</taxon>
    </lineage>
</organism>
<keyword evidence="4 6" id="KW-1133">Transmembrane helix</keyword>
<sequence>MNHKGLLARGVLLGYGALGAQVFYSFASIPLALAYLGKAEFALWSVISALVGYLSLAEAGMTNSFLRHLFECKGDQESGKYGRYFAAGLGALGLVALVMLAAGSAAAWVSPQLIGIPSDLRGIFVWVMLGQVAVSAVTMATRMLGAPLYIHHRQDLLQVCQIGLFVVYYTVLHLGFKAGWGIYAMLANQGAGLVWSISFNVIACVKLRLFPARGSLGLPTREEWNSVWAYSRDQFVIQVGGIVANGLPALLLPRLLGLEAVAVWAVCTRPFGIVRQLVVKPYDVALPMFCDIYVRGEKQQLTKRWTDVTQLVLAIAGCAFVVAAANNESFLALWTGGRMTWGVVNDWLWALKSYVSVAAVAAFGIVGIEKAVGRTKYVPFVESALMIALALVFVKFWGMGGLILATTLPQIFGSLWSGVSYLGRITGHSRKALLWNAILRPTFVLPLAIAAACGATLLTRTLPGYYGLMVSAAVGSAIALLCVAFLGVSPEVRDEIRGLVVRSVRRFLPSRRPAAATSEAE</sequence>
<keyword evidence="3 6" id="KW-0812">Transmembrane</keyword>
<feature type="transmembrane region" description="Helical" evidence="6">
    <location>
        <begin position="434"/>
        <end position="458"/>
    </location>
</feature>
<evidence type="ECO:0000256" key="2">
    <source>
        <dbReference type="ARBA" id="ARBA00022475"/>
    </source>
</evidence>
<evidence type="ECO:0000256" key="5">
    <source>
        <dbReference type="ARBA" id="ARBA00023136"/>
    </source>
</evidence>
<feature type="transmembrane region" description="Helical" evidence="6">
    <location>
        <begin position="41"/>
        <end position="60"/>
    </location>
</feature>
<dbReference type="PANTHER" id="PTHR30250">
    <property type="entry name" value="PST FAMILY PREDICTED COLANIC ACID TRANSPORTER"/>
    <property type="match status" value="1"/>
</dbReference>
<feature type="transmembrane region" description="Helical" evidence="6">
    <location>
        <begin position="12"/>
        <end position="35"/>
    </location>
</feature>
<feature type="transmembrane region" description="Helical" evidence="6">
    <location>
        <begin position="347"/>
        <end position="368"/>
    </location>
</feature>
<feature type="transmembrane region" description="Helical" evidence="6">
    <location>
        <begin position="380"/>
        <end position="397"/>
    </location>
</feature>
<evidence type="ECO:0000313" key="7">
    <source>
        <dbReference type="EMBL" id="MCW1923523.1"/>
    </source>
</evidence>
<dbReference type="Proteomes" id="UP001320876">
    <property type="component" value="Unassembled WGS sequence"/>
</dbReference>
<comment type="subcellular location">
    <subcellularLocation>
        <location evidence="1">Cell membrane</location>
        <topology evidence="1">Multi-pass membrane protein</topology>
    </subcellularLocation>
</comment>
<evidence type="ECO:0000313" key="8">
    <source>
        <dbReference type="Proteomes" id="UP001320876"/>
    </source>
</evidence>
<protein>
    <recommendedName>
        <fullName evidence="9">Polysaccharide biosynthesis protein</fullName>
    </recommendedName>
</protein>
<evidence type="ECO:0000256" key="1">
    <source>
        <dbReference type="ARBA" id="ARBA00004651"/>
    </source>
</evidence>
<evidence type="ECO:0000256" key="4">
    <source>
        <dbReference type="ARBA" id="ARBA00022989"/>
    </source>
</evidence>